<dbReference type="InterPro" id="IPR052027">
    <property type="entry name" value="PspC"/>
</dbReference>
<protein>
    <submittedName>
        <fullName evidence="8">PspC domain-containing protein</fullName>
    </submittedName>
</protein>
<dbReference type="Proteomes" id="UP000309389">
    <property type="component" value="Unassembled WGS sequence"/>
</dbReference>
<sequence>MSQIDNRRNGLSPKKFGLDRQRGKIAGVCAGLARYFGIDPLIVRLVFAVGAIAGFGSFILIYLAIWALAD</sequence>
<name>A0A4T3F2E6_9SPHN</name>
<evidence type="ECO:0000256" key="6">
    <source>
        <dbReference type="SAM" id="Phobius"/>
    </source>
</evidence>
<keyword evidence="3 6" id="KW-0812">Transmembrane</keyword>
<dbReference type="PANTHER" id="PTHR33885:SF3">
    <property type="entry name" value="PHAGE SHOCK PROTEIN C"/>
    <property type="match status" value="1"/>
</dbReference>
<gene>
    <name evidence="8" type="ORF">E5222_02880</name>
</gene>
<evidence type="ECO:0000313" key="8">
    <source>
        <dbReference type="EMBL" id="TIX51423.1"/>
    </source>
</evidence>
<accession>A0A4T3F2E6</accession>
<reference evidence="8 9" key="1">
    <citation type="submission" date="2019-04" db="EMBL/GenBank/DDBJ databases">
        <title>Altererythrobacter aquimixticola sp. nov., isolated from sediment of junction between the ocean and a freshwater spring.</title>
        <authorList>
            <person name="Yoon J.-H."/>
        </authorList>
    </citation>
    <scope>NUCLEOTIDE SEQUENCE [LARGE SCALE GENOMIC DNA]</scope>
    <source>
        <strain evidence="8 9">SSKS-13</strain>
    </source>
</reference>
<evidence type="ECO:0000256" key="4">
    <source>
        <dbReference type="ARBA" id="ARBA00022989"/>
    </source>
</evidence>
<feature type="domain" description="Phage shock protein PspC N-terminal" evidence="7">
    <location>
        <begin position="15"/>
        <end position="69"/>
    </location>
</feature>
<keyword evidence="4 6" id="KW-1133">Transmembrane helix</keyword>
<comment type="caution">
    <text evidence="8">The sequence shown here is derived from an EMBL/GenBank/DDBJ whole genome shotgun (WGS) entry which is preliminary data.</text>
</comment>
<dbReference type="EMBL" id="SSHH01000001">
    <property type="protein sequence ID" value="TIX51423.1"/>
    <property type="molecule type" value="Genomic_DNA"/>
</dbReference>
<comment type="subcellular location">
    <subcellularLocation>
        <location evidence="1">Cell membrane</location>
        <topology evidence="1">Single-pass membrane protein</topology>
    </subcellularLocation>
</comment>
<evidence type="ECO:0000313" key="9">
    <source>
        <dbReference type="Proteomes" id="UP000309389"/>
    </source>
</evidence>
<proteinExistence type="predicted"/>
<evidence type="ECO:0000259" key="7">
    <source>
        <dbReference type="Pfam" id="PF04024"/>
    </source>
</evidence>
<dbReference type="PANTHER" id="PTHR33885">
    <property type="entry name" value="PHAGE SHOCK PROTEIN C"/>
    <property type="match status" value="1"/>
</dbReference>
<evidence type="ECO:0000256" key="3">
    <source>
        <dbReference type="ARBA" id="ARBA00022692"/>
    </source>
</evidence>
<dbReference type="AlphaFoldDB" id="A0A4T3F2E6"/>
<organism evidence="8 9">
    <name type="scientific">Alteraurantiacibacter aquimixticola</name>
    <dbReference type="NCBI Taxonomy" id="2489173"/>
    <lineage>
        <taxon>Bacteria</taxon>
        <taxon>Pseudomonadati</taxon>
        <taxon>Pseudomonadota</taxon>
        <taxon>Alphaproteobacteria</taxon>
        <taxon>Sphingomonadales</taxon>
        <taxon>Erythrobacteraceae</taxon>
        <taxon>Alteraurantiacibacter</taxon>
    </lineage>
</organism>
<dbReference type="OrthoDB" id="7359894at2"/>
<keyword evidence="9" id="KW-1185">Reference proteome</keyword>
<dbReference type="Pfam" id="PF04024">
    <property type="entry name" value="PspC"/>
    <property type="match status" value="1"/>
</dbReference>
<evidence type="ECO:0000256" key="2">
    <source>
        <dbReference type="ARBA" id="ARBA00022475"/>
    </source>
</evidence>
<dbReference type="RefSeq" id="WP_136692208.1">
    <property type="nucleotide sequence ID" value="NZ_SSHH01000001.1"/>
</dbReference>
<keyword evidence="5 6" id="KW-0472">Membrane</keyword>
<evidence type="ECO:0000256" key="5">
    <source>
        <dbReference type="ARBA" id="ARBA00023136"/>
    </source>
</evidence>
<feature type="transmembrane region" description="Helical" evidence="6">
    <location>
        <begin position="41"/>
        <end position="69"/>
    </location>
</feature>
<dbReference type="GO" id="GO:0005886">
    <property type="term" value="C:plasma membrane"/>
    <property type="evidence" value="ECO:0007669"/>
    <property type="project" value="UniProtKB-SubCell"/>
</dbReference>
<keyword evidence="2" id="KW-1003">Cell membrane</keyword>
<dbReference type="InterPro" id="IPR007168">
    <property type="entry name" value="Phageshock_PspC_N"/>
</dbReference>
<evidence type="ECO:0000256" key="1">
    <source>
        <dbReference type="ARBA" id="ARBA00004162"/>
    </source>
</evidence>